<feature type="region of interest" description="Disordered" evidence="3">
    <location>
        <begin position="239"/>
        <end position="280"/>
    </location>
</feature>
<evidence type="ECO:0000259" key="4">
    <source>
        <dbReference type="PROSITE" id="PS50961"/>
    </source>
</evidence>
<dbReference type="SMART" id="SM00715">
    <property type="entry name" value="LA"/>
    <property type="match status" value="1"/>
</dbReference>
<sequence length="519" mass="56364">MAMSGTASRHSPRHSPDNLGSPQSRRAVRPVVSSPWNQVVRGESDSTAAAPLSPSPPATLVESSPVLPPSLPMDDSSSVGESLDNGSVNTAKRPAWNRPSNAADSEAKPVMGAVSWPALSESTKATIKSSTESPKGGADGSSVSQLQGAGITPSSSQRQVTDNANPNNVVPTRQKSIKRNGPNASFNGGHPQHFAPQGQIAATGFHNTSPKDHIQRSGYVSQNHNVNDHLQQRNSFRNRNGGLHQRVDGTHHRNYGSRREQDRANQDWNTHRSFNGRDTHVSPRAIPRLMRTPPPPPPPNSAQFIPPPLVRPFAGPVGFSELTHPVLYVAAPPPDSLRGVSFVPPLPPHTMLFPTPDPQLHTKIVNQIDYYFSGENLIKDTFLRLKMDEQGWVPIKLIAGFKKVMELTDNVPLILEALRTSSVVEVEGDKVRRQNDWKRWILPASVHPPDVPGSQGLGKFSHDMLLAVQTISLEHDDSSDTSQNKSSSGDFNNRMQVSTVEGTSEVGIQGSDRSEDARN</sequence>
<dbReference type="PANTHER" id="PTHR22792">
    <property type="entry name" value="LUPUS LA PROTEIN-RELATED"/>
    <property type="match status" value="1"/>
</dbReference>
<evidence type="ECO:0000313" key="5">
    <source>
        <dbReference type="EMBL" id="KAK4261714.1"/>
    </source>
</evidence>
<keyword evidence="6" id="KW-1185">Reference proteome</keyword>
<dbReference type="InterPro" id="IPR045180">
    <property type="entry name" value="La_dom_prot"/>
</dbReference>
<gene>
    <name evidence="5" type="ORF">QN277_004673</name>
</gene>
<feature type="compositionally biased region" description="Polar residues" evidence="3">
    <location>
        <begin position="141"/>
        <end position="174"/>
    </location>
</feature>
<proteinExistence type="predicted"/>
<feature type="compositionally biased region" description="Polar residues" evidence="3">
    <location>
        <begin position="120"/>
        <end position="133"/>
    </location>
</feature>
<evidence type="ECO:0000256" key="1">
    <source>
        <dbReference type="ARBA" id="ARBA00022884"/>
    </source>
</evidence>
<keyword evidence="1 2" id="KW-0694">RNA-binding</keyword>
<feature type="compositionally biased region" description="Polar residues" evidence="3">
    <location>
        <begin position="491"/>
        <end position="502"/>
    </location>
</feature>
<comment type="caution">
    <text evidence="5">The sequence shown here is derived from an EMBL/GenBank/DDBJ whole genome shotgun (WGS) entry which is preliminary data.</text>
</comment>
<dbReference type="CDD" id="cd07323">
    <property type="entry name" value="LAM"/>
    <property type="match status" value="1"/>
</dbReference>
<dbReference type="EMBL" id="JAWXYG010000010">
    <property type="protein sequence ID" value="KAK4261714.1"/>
    <property type="molecule type" value="Genomic_DNA"/>
</dbReference>
<organism evidence="5 6">
    <name type="scientific">Acacia crassicarpa</name>
    <name type="common">northern wattle</name>
    <dbReference type="NCBI Taxonomy" id="499986"/>
    <lineage>
        <taxon>Eukaryota</taxon>
        <taxon>Viridiplantae</taxon>
        <taxon>Streptophyta</taxon>
        <taxon>Embryophyta</taxon>
        <taxon>Tracheophyta</taxon>
        <taxon>Spermatophyta</taxon>
        <taxon>Magnoliopsida</taxon>
        <taxon>eudicotyledons</taxon>
        <taxon>Gunneridae</taxon>
        <taxon>Pentapetalae</taxon>
        <taxon>rosids</taxon>
        <taxon>fabids</taxon>
        <taxon>Fabales</taxon>
        <taxon>Fabaceae</taxon>
        <taxon>Caesalpinioideae</taxon>
        <taxon>mimosoid clade</taxon>
        <taxon>Acacieae</taxon>
        <taxon>Acacia</taxon>
    </lineage>
</organism>
<feature type="compositionally biased region" description="Low complexity" evidence="3">
    <location>
        <begin position="480"/>
        <end position="490"/>
    </location>
</feature>
<feature type="region of interest" description="Disordered" evidence="3">
    <location>
        <begin position="473"/>
        <end position="519"/>
    </location>
</feature>
<feature type="domain" description="HTH La-type RNA-binding" evidence="4">
    <location>
        <begin position="354"/>
        <end position="443"/>
    </location>
</feature>
<dbReference type="FunFam" id="1.10.10.10:FF:000131">
    <property type="entry name" value="la-related protein 1B isoform X2"/>
    <property type="match status" value="1"/>
</dbReference>
<dbReference type="InterPro" id="IPR006630">
    <property type="entry name" value="La_HTH"/>
</dbReference>
<dbReference type="InterPro" id="IPR036390">
    <property type="entry name" value="WH_DNA-bd_sf"/>
</dbReference>
<name>A0AAE1ME04_9FABA</name>
<evidence type="ECO:0000256" key="2">
    <source>
        <dbReference type="PROSITE-ProRule" id="PRU00332"/>
    </source>
</evidence>
<feature type="region of interest" description="Disordered" evidence="3">
    <location>
        <begin position="1"/>
        <end position="196"/>
    </location>
</feature>
<feature type="compositionally biased region" description="Basic and acidic residues" evidence="3">
    <location>
        <begin position="245"/>
        <end position="265"/>
    </location>
</feature>
<dbReference type="PROSITE" id="PS50961">
    <property type="entry name" value="HTH_LA"/>
    <property type="match status" value="1"/>
</dbReference>
<dbReference type="InterPro" id="IPR036388">
    <property type="entry name" value="WH-like_DNA-bd_sf"/>
</dbReference>
<dbReference type="AlphaFoldDB" id="A0AAE1ME04"/>
<reference evidence="5" key="1">
    <citation type="submission" date="2023-10" db="EMBL/GenBank/DDBJ databases">
        <title>Chromosome-level genome of the transformable northern wattle, Acacia crassicarpa.</title>
        <authorList>
            <person name="Massaro I."/>
            <person name="Sinha N.R."/>
            <person name="Poethig S."/>
            <person name="Leichty A.R."/>
        </authorList>
    </citation>
    <scope>NUCLEOTIDE SEQUENCE</scope>
    <source>
        <strain evidence="5">Acra3RX</strain>
        <tissue evidence="5">Leaf</tissue>
    </source>
</reference>
<dbReference type="Pfam" id="PF05383">
    <property type="entry name" value="La"/>
    <property type="match status" value="1"/>
</dbReference>
<dbReference type="SUPFAM" id="SSF46785">
    <property type="entry name" value="Winged helix' DNA-binding domain"/>
    <property type="match status" value="1"/>
</dbReference>
<evidence type="ECO:0000313" key="6">
    <source>
        <dbReference type="Proteomes" id="UP001293593"/>
    </source>
</evidence>
<protein>
    <recommendedName>
        <fullName evidence="4">HTH La-type RNA-binding domain-containing protein</fullName>
    </recommendedName>
</protein>
<dbReference type="PANTHER" id="PTHR22792:SF132">
    <property type="entry name" value="LA-RELATED PROTEIN 1"/>
    <property type="match status" value="1"/>
</dbReference>
<dbReference type="GO" id="GO:0005737">
    <property type="term" value="C:cytoplasm"/>
    <property type="evidence" value="ECO:0007669"/>
    <property type="project" value="UniProtKB-ARBA"/>
</dbReference>
<feature type="compositionally biased region" description="Low complexity" evidence="3">
    <location>
        <begin position="45"/>
        <end position="65"/>
    </location>
</feature>
<dbReference type="GO" id="GO:0003723">
    <property type="term" value="F:RNA binding"/>
    <property type="evidence" value="ECO:0007669"/>
    <property type="project" value="UniProtKB-UniRule"/>
</dbReference>
<dbReference type="Proteomes" id="UP001293593">
    <property type="component" value="Unassembled WGS sequence"/>
</dbReference>
<evidence type="ECO:0000256" key="3">
    <source>
        <dbReference type="SAM" id="MobiDB-lite"/>
    </source>
</evidence>
<accession>A0AAE1ME04</accession>
<dbReference type="Gene3D" id="1.10.10.10">
    <property type="entry name" value="Winged helix-like DNA-binding domain superfamily/Winged helix DNA-binding domain"/>
    <property type="match status" value="1"/>
</dbReference>